<dbReference type="EMBL" id="JBJJXI010000052">
    <property type="protein sequence ID" value="KAL3400176.1"/>
    <property type="molecule type" value="Genomic_DNA"/>
</dbReference>
<evidence type="ECO:0000256" key="1">
    <source>
        <dbReference type="SAM" id="Phobius"/>
    </source>
</evidence>
<keyword evidence="3" id="KW-1185">Reference proteome</keyword>
<organism evidence="2 3">
    <name type="scientific">Trichogramma kaykai</name>
    <dbReference type="NCBI Taxonomy" id="54128"/>
    <lineage>
        <taxon>Eukaryota</taxon>
        <taxon>Metazoa</taxon>
        <taxon>Ecdysozoa</taxon>
        <taxon>Arthropoda</taxon>
        <taxon>Hexapoda</taxon>
        <taxon>Insecta</taxon>
        <taxon>Pterygota</taxon>
        <taxon>Neoptera</taxon>
        <taxon>Endopterygota</taxon>
        <taxon>Hymenoptera</taxon>
        <taxon>Apocrita</taxon>
        <taxon>Proctotrupomorpha</taxon>
        <taxon>Chalcidoidea</taxon>
        <taxon>Trichogrammatidae</taxon>
        <taxon>Trichogramma</taxon>
    </lineage>
</organism>
<evidence type="ECO:0008006" key="4">
    <source>
        <dbReference type="Google" id="ProtNLM"/>
    </source>
</evidence>
<proteinExistence type="predicted"/>
<reference evidence="2 3" key="1">
    <citation type="journal article" date="2024" name="bioRxiv">
        <title>A reference genome for Trichogramma kaykai: A tiny desert-dwelling parasitoid wasp with competing sex-ratio distorters.</title>
        <authorList>
            <person name="Culotta J."/>
            <person name="Lindsey A.R."/>
        </authorList>
    </citation>
    <scope>NUCLEOTIDE SEQUENCE [LARGE SCALE GENOMIC DNA]</scope>
    <source>
        <strain evidence="2 3">KSX58</strain>
    </source>
</reference>
<sequence length="90" mass="10683">MFYNFTLLETKITYFMLFVINIRTKIFNITLIFYPIIRERISYTRGSKESGPLMRFFRQPLVCAVMLLGCAGTQNIRFGSVRVRAYPKLW</sequence>
<accession>A0ABD2X4B1</accession>
<feature type="transmembrane region" description="Helical" evidence="1">
    <location>
        <begin position="12"/>
        <end position="36"/>
    </location>
</feature>
<protein>
    <recommendedName>
        <fullName evidence="4">Secreted protein</fullName>
    </recommendedName>
</protein>
<dbReference type="Proteomes" id="UP001627154">
    <property type="component" value="Unassembled WGS sequence"/>
</dbReference>
<keyword evidence="1" id="KW-0812">Transmembrane</keyword>
<name>A0ABD2X4B1_9HYME</name>
<keyword evidence="1" id="KW-1133">Transmembrane helix</keyword>
<keyword evidence="1" id="KW-0472">Membrane</keyword>
<evidence type="ECO:0000313" key="3">
    <source>
        <dbReference type="Proteomes" id="UP001627154"/>
    </source>
</evidence>
<dbReference type="AlphaFoldDB" id="A0ABD2X4B1"/>
<comment type="caution">
    <text evidence="2">The sequence shown here is derived from an EMBL/GenBank/DDBJ whole genome shotgun (WGS) entry which is preliminary data.</text>
</comment>
<evidence type="ECO:0000313" key="2">
    <source>
        <dbReference type="EMBL" id="KAL3400176.1"/>
    </source>
</evidence>
<gene>
    <name evidence="2" type="ORF">TKK_006517</name>
</gene>